<evidence type="ECO:0000256" key="2">
    <source>
        <dbReference type="ARBA" id="ARBA00022475"/>
    </source>
</evidence>
<evidence type="ECO:0000313" key="8">
    <source>
        <dbReference type="Proteomes" id="UP000184363"/>
    </source>
</evidence>
<reference evidence="7 8" key="1">
    <citation type="submission" date="2016-11" db="EMBL/GenBank/DDBJ databases">
        <authorList>
            <person name="Jaros S."/>
            <person name="Januszkiewicz K."/>
            <person name="Wedrychowicz H."/>
        </authorList>
    </citation>
    <scope>NUCLEOTIDE SEQUENCE [LARGE SCALE GENOMIC DNA]</scope>
    <source>
        <strain evidence="7 8">DSM 43832</strain>
    </source>
</reference>
<dbReference type="PANTHER" id="PTHR47089:SF1">
    <property type="entry name" value="GUANOSINE ABC TRANSPORTER PERMEASE PROTEIN NUPP"/>
    <property type="match status" value="1"/>
</dbReference>
<accession>A0A1M6Y2X8</accession>
<feature type="transmembrane region" description="Helical" evidence="6">
    <location>
        <begin position="30"/>
        <end position="57"/>
    </location>
</feature>
<feature type="transmembrane region" description="Helical" evidence="6">
    <location>
        <begin position="291"/>
        <end position="307"/>
    </location>
</feature>
<feature type="transmembrane region" description="Helical" evidence="6">
    <location>
        <begin position="314"/>
        <end position="333"/>
    </location>
</feature>
<dbReference type="STRING" id="1848.SAMN05443637_118152"/>
<protein>
    <submittedName>
        <fullName evidence="7">Nucleoside ABC transporter membrane protein</fullName>
    </submittedName>
</protein>
<dbReference type="EMBL" id="FRAP01000018">
    <property type="protein sequence ID" value="SHL12453.1"/>
    <property type="molecule type" value="Genomic_DNA"/>
</dbReference>
<evidence type="ECO:0000256" key="4">
    <source>
        <dbReference type="ARBA" id="ARBA00022989"/>
    </source>
</evidence>
<name>A0A1M6Y2X8_PSETH</name>
<proteinExistence type="predicted"/>
<keyword evidence="2" id="KW-1003">Cell membrane</keyword>
<evidence type="ECO:0000313" key="7">
    <source>
        <dbReference type="EMBL" id="SHL12453.1"/>
    </source>
</evidence>
<feature type="transmembrane region" description="Helical" evidence="6">
    <location>
        <begin position="110"/>
        <end position="126"/>
    </location>
</feature>
<feature type="transmembrane region" description="Helical" evidence="6">
    <location>
        <begin position="264"/>
        <end position="285"/>
    </location>
</feature>
<keyword evidence="5 6" id="KW-0472">Membrane</keyword>
<comment type="subcellular location">
    <subcellularLocation>
        <location evidence="1">Cell membrane</location>
        <topology evidence="1">Multi-pass membrane protein</topology>
    </subcellularLocation>
</comment>
<keyword evidence="3 6" id="KW-0812">Transmembrane</keyword>
<feature type="transmembrane region" description="Helical" evidence="6">
    <location>
        <begin position="339"/>
        <end position="359"/>
    </location>
</feature>
<sequence length="376" mass="37747">MSVDIETQASTDPAAEDSSARRAPAVLARFAAPIGLQVLAFVVAIAVSLLLVAALGYDVGAVLAAVVDGAFGSAHAVSSSLTQAAPLVLTATAVWLAYQVGLFNVGGDGQLQVGGLAALVVALALGDLPGVLTIAVAVVAAVLGGAAWAAVAGLLRAYRGANEVISTIMLNFVAATAISLLIAGPLRSPSAKYTPRTDRVAADAQLGDAVPGIPLTFLVALALGVVTVVAVRRTSIGLRLRTIGLNREAATHAGLRVQAMQWQAFAVSGGLAGLAGGLVILGYRYYIAPGWVPAWGLLGIVIAFLALESPGLIPLWAVVLGIIGAAGPAIKGAASVPDAITTVMQGLPVVVVFLVGALARSGPGRRLHAALSRKPE</sequence>
<dbReference type="GO" id="GO:0022857">
    <property type="term" value="F:transmembrane transporter activity"/>
    <property type="evidence" value="ECO:0007669"/>
    <property type="project" value="InterPro"/>
</dbReference>
<dbReference type="RefSeq" id="WP_084755600.1">
    <property type="nucleotide sequence ID" value="NZ_CALGVN010000037.1"/>
</dbReference>
<dbReference type="CDD" id="cd06580">
    <property type="entry name" value="TM_PBP1_transp_TpRbsC_like"/>
    <property type="match status" value="1"/>
</dbReference>
<dbReference type="AlphaFoldDB" id="A0A1M6Y2X8"/>
<feature type="transmembrane region" description="Helical" evidence="6">
    <location>
        <begin position="132"/>
        <end position="155"/>
    </location>
</feature>
<dbReference type="GO" id="GO:0005886">
    <property type="term" value="C:plasma membrane"/>
    <property type="evidence" value="ECO:0007669"/>
    <property type="project" value="UniProtKB-SubCell"/>
</dbReference>
<organism evidence="7 8">
    <name type="scientific">Pseudonocardia thermophila</name>
    <dbReference type="NCBI Taxonomy" id="1848"/>
    <lineage>
        <taxon>Bacteria</taxon>
        <taxon>Bacillati</taxon>
        <taxon>Actinomycetota</taxon>
        <taxon>Actinomycetes</taxon>
        <taxon>Pseudonocardiales</taxon>
        <taxon>Pseudonocardiaceae</taxon>
        <taxon>Pseudonocardia</taxon>
    </lineage>
</organism>
<dbReference type="PANTHER" id="PTHR47089">
    <property type="entry name" value="ABC TRANSPORTER, PERMEASE PROTEIN"/>
    <property type="match status" value="1"/>
</dbReference>
<evidence type="ECO:0000256" key="6">
    <source>
        <dbReference type="SAM" id="Phobius"/>
    </source>
</evidence>
<dbReference type="Proteomes" id="UP000184363">
    <property type="component" value="Unassembled WGS sequence"/>
</dbReference>
<feature type="transmembrane region" description="Helical" evidence="6">
    <location>
        <begin position="77"/>
        <end position="98"/>
    </location>
</feature>
<dbReference type="InterPro" id="IPR001851">
    <property type="entry name" value="ABC_transp_permease"/>
</dbReference>
<evidence type="ECO:0000256" key="3">
    <source>
        <dbReference type="ARBA" id="ARBA00022692"/>
    </source>
</evidence>
<keyword evidence="4 6" id="KW-1133">Transmembrane helix</keyword>
<evidence type="ECO:0000256" key="5">
    <source>
        <dbReference type="ARBA" id="ARBA00023136"/>
    </source>
</evidence>
<feature type="transmembrane region" description="Helical" evidence="6">
    <location>
        <begin position="167"/>
        <end position="186"/>
    </location>
</feature>
<keyword evidence="8" id="KW-1185">Reference proteome</keyword>
<dbReference type="OrthoDB" id="45037at2"/>
<evidence type="ECO:0000256" key="1">
    <source>
        <dbReference type="ARBA" id="ARBA00004651"/>
    </source>
</evidence>
<gene>
    <name evidence="7" type="ORF">SAMN05443637_118152</name>
</gene>
<dbReference type="Pfam" id="PF02653">
    <property type="entry name" value="BPD_transp_2"/>
    <property type="match status" value="1"/>
</dbReference>
<feature type="transmembrane region" description="Helical" evidence="6">
    <location>
        <begin position="213"/>
        <end position="231"/>
    </location>
</feature>